<feature type="domain" description="Transposase putative helix-turn-helix" evidence="1">
    <location>
        <begin position="21"/>
        <end position="61"/>
    </location>
</feature>
<sequence>MLQQTCPAPGKAPKAAVNQIKTYRFRLKPTRAQAQVFTQWLGSCRYVYNLCLDYKRQLWTNYQISVSKNPMQQELAAIARDVEWIGCVHSQTLQEVTDRLFRSYDGFFRQGKGFPRFARRGQYRSFTFKQGAKLHQNTSTVQLPRIGKVKYRSHRMCRGLSGQPAWSGKLMGGM</sequence>
<dbReference type="AlphaFoldDB" id="A0A0E3ZIS9"/>
<accession>A0A0E3ZIS9</accession>
<dbReference type="Pfam" id="PF12323">
    <property type="entry name" value="HTH_OrfB_IS605"/>
    <property type="match status" value="1"/>
</dbReference>
<evidence type="ECO:0000313" key="3">
    <source>
        <dbReference type="Proteomes" id="UP000033109"/>
    </source>
</evidence>
<protein>
    <recommendedName>
        <fullName evidence="1">Transposase putative helix-turn-helix domain-containing protein</fullName>
    </recommendedName>
</protein>
<dbReference type="EMBL" id="CP009621">
    <property type="protein sequence ID" value="AKD04830.1"/>
    <property type="molecule type" value="Genomic_DNA"/>
</dbReference>
<dbReference type="Proteomes" id="UP000033109">
    <property type="component" value="Chromosome"/>
</dbReference>
<dbReference type="InterPro" id="IPR021027">
    <property type="entry name" value="Transposase_put_HTH"/>
</dbReference>
<gene>
    <name evidence="2" type="ORF">PKOR_19145</name>
</gene>
<evidence type="ECO:0000259" key="1">
    <source>
        <dbReference type="Pfam" id="PF12323"/>
    </source>
</evidence>
<proteinExistence type="predicted"/>
<dbReference type="KEGG" id="pko:PKOR_19145"/>
<evidence type="ECO:0000313" key="2">
    <source>
        <dbReference type="EMBL" id="AKD04830.1"/>
    </source>
</evidence>
<dbReference type="HOGENOM" id="CLU_032903_4_6_10"/>
<reference evidence="2 3" key="1">
    <citation type="journal article" date="2015" name="Sci. Rep.">
        <title>Unraveling adaptation of Pontibacter korlensis to radiation and infertility in desert through complete genome and comparative transcriptomic analysis.</title>
        <authorList>
            <person name="Dai J."/>
            <person name="Dai W."/>
            <person name="Qiu C."/>
            <person name="Yang Z."/>
            <person name="Zhang Y."/>
            <person name="Zhou M."/>
            <person name="Zhang L."/>
            <person name="Fang C."/>
            <person name="Gao Q."/>
            <person name="Yang Q."/>
            <person name="Li X."/>
            <person name="Wang Z."/>
            <person name="Wang Z."/>
            <person name="Jia Z."/>
            <person name="Chen X."/>
        </authorList>
    </citation>
    <scope>NUCLEOTIDE SEQUENCE [LARGE SCALE GENOMIC DNA]</scope>
    <source>
        <strain evidence="2 3">X14-1T</strain>
    </source>
</reference>
<organism evidence="2 3">
    <name type="scientific">Pontibacter korlensis</name>
    <dbReference type="NCBI Taxonomy" id="400092"/>
    <lineage>
        <taxon>Bacteria</taxon>
        <taxon>Pseudomonadati</taxon>
        <taxon>Bacteroidota</taxon>
        <taxon>Cytophagia</taxon>
        <taxon>Cytophagales</taxon>
        <taxon>Hymenobacteraceae</taxon>
        <taxon>Pontibacter</taxon>
    </lineage>
</organism>
<name>A0A0E3ZIS9_9BACT</name>
<dbReference type="PATRIC" id="fig|400092.3.peg.4187"/>
<keyword evidence="3" id="KW-1185">Reference proteome</keyword>